<dbReference type="InterPro" id="IPR030456">
    <property type="entry name" value="TF_fork_head_CS_2"/>
</dbReference>
<evidence type="ECO:0000256" key="4">
    <source>
        <dbReference type="ARBA" id="ARBA00023163"/>
    </source>
</evidence>
<evidence type="ECO:0000259" key="7">
    <source>
        <dbReference type="PROSITE" id="PS50039"/>
    </source>
</evidence>
<dbReference type="AlphaFoldDB" id="A0A4Q9KY12"/>
<keyword evidence="4" id="KW-0804">Transcription</keyword>
<dbReference type="Pfam" id="PF00250">
    <property type="entry name" value="Forkhead"/>
    <property type="match status" value="1"/>
</dbReference>
<organism evidence="8 9">
    <name type="scientific">Hamiltosporidium magnivora</name>
    <dbReference type="NCBI Taxonomy" id="148818"/>
    <lineage>
        <taxon>Eukaryota</taxon>
        <taxon>Fungi</taxon>
        <taxon>Fungi incertae sedis</taxon>
        <taxon>Microsporidia</taxon>
        <taxon>Dubosqiidae</taxon>
        <taxon>Hamiltosporidium</taxon>
    </lineage>
</organism>
<comment type="subcellular location">
    <subcellularLocation>
        <location evidence="1 6">Nucleus</location>
    </subcellularLocation>
</comment>
<proteinExistence type="predicted"/>
<feature type="DNA-binding region" description="Fork-head" evidence="6">
    <location>
        <begin position="116"/>
        <end position="223"/>
    </location>
</feature>
<dbReference type="InterPro" id="IPR036388">
    <property type="entry name" value="WH-like_DNA-bd_sf"/>
</dbReference>
<dbReference type="InterPro" id="IPR001766">
    <property type="entry name" value="Fork_head_dom"/>
</dbReference>
<evidence type="ECO:0000256" key="3">
    <source>
        <dbReference type="ARBA" id="ARBA00023125"/>
    </source>
</evidence>
<dbReference type="CDD" id="cd00059">
    <property type="entry name" value="FH_FOX"/>
    <property type="match status" value="1"/>
</dbReference>
<dbReference type="VEuPathDB" id="MicrosporidiaDB:CWI39_1865p0010"/>
<sequence>MFRENEDKEFDDVAEAMLLLRNNLVNNKYESRFALLIGDRWEYSVIQMSFTFIEKDVLLYFYYCGGEKMWYVDVIKGNVKINNVEVGNCSLTVKDSFVFDFKGFYFTFYNCVKGKKVQKSYHQLILEAIKSKKDKKMTLSEIYEYFEKIHGFSSKESVTWKNSIRHNLSLNKIFKRVPRKVNEMPGKGMFWTIDSEHLNSLREEKEEEVMNYNVKDSMRKRGEGYFRSEKKIMSLTKEDLIGKITDEFAEKNEFCKNEFGKNELNKNEGNRGIVSNTELFKPVSSCEKIVKIGSYSIRPEKRKAEIQNISKRIKVGYNLNFLRMDVPHIRMIDVEEDTMFFDDKDLHSEGTIYCSDYENELGFNEASFSIGQGSNGKEKRSSSIVSLPDEDLLSDFMLSGCQSFNKHGKGGGNFKRFNR</sequence>
<reference evidence="8 9" key="1">
    <citation type="submission" date="2017-12" db="EMBL/GenBank/DDBJ databases">
        <authorList>
            <person name="Pombert J.-F."/>
            <person name="Haag K.L."/>
            <person name="Ebert D."/>
        </authorList>
    </citation>
    <scope>NUCLEOTIDE SEQUENCE [LARGE SCALE GENOMIC DNA]</scope>
    <source>
        <strain evidence="8">IL-BN-2</strain>
    </source>
</reference>
<accession>A0A4Q9KY12</accession>
<gene>
    <name evidence="8" type="ORF">CWI39_1865p0010</name>
</gene>
<dbReference type="VEuPathDB" id="MicrosporidiaDB:CWI36_0288p0020"/>
<dbReference type="PANTHER" id="PTHR45881:SF1">
    <property type="entry name" value="FORK HEAD PROTEIN HOMOLOG 2"/>
    <property type="match status" value="1"/>
</dbReference>
<dbReference type="InterPro" id="IPR036390">
    <property type="entry name" value="WH_DNA-bd_sf"/>
</dbReference>
<dbReference type="PROSITE" id="PS00658">
    <property type="entry name" value="FORK_HEAD_2"/>
    <property type="match status" value="1"/>
</dbReference>
<dbReference type="GO" id="GO:0000978">
    <property type="term" value="F:RNA polymerase II cis-regulatory region sequence-specific DNA binding"/>
    <property type="evidence" value="ECO:0007669"/>
    <property type="project" value="TreeGrafter"/>
</dbReference>
<comment type="caution">
    <text evidence="8">The sequence shown here is derived from an EMBL/GenBank/DDBJ whole genome shotgun (WGS) entry which is preliminary data.</text>
</comment>
<dbReference type="Gene3D" id="1.10.10.10">
    <property type="entry name" value="Winged helix-like DNA-binding domain superfamily/Winged helix DNA-binding domain"/>
    <property type="match status" value="1"/>
</dbReference>
<dbReference type="Proteomes" id="UP000293045">
    <property type="component" value="Unassembled WGS sequence"/>
</dbReference>
<keyword evidence="5 6" id="KW-0539">Nucleus</keyword>
<evidence type="ECO:0000313" key="8">
    <source>
        <dbReference type="EMBL" id="TBT99866.1"/>
    </source>
</evidence>
<evidence type="ECO:0000256" key="1">
    <source>
        <dbReference type="ARBA" id="ARBA00004123"/>
    </source>
</evidence>
<dbReference type="PRINTS" id="PR00053">
    <property type="entry name" value="FORKHEAD"/>
</dbReference>
<dbReference type="PANTHER" id="PTHR45881">
    <property type="entry name" value="CHECKPOINT SUPPRESSOR 1-LIKE, ISOFORM A-RELATED"/>
    <property type="match status" value="1"/>
</dbReference>
<protein>
    <submittedName>
        <fullName evidence="8">Forkhead domain-containing protein</fullName>
    </submittedName>
</protein>
<keyword evidence="3 6" id="KW-0238">DNA-binding</keyword>
<dbReference type="GO" id="GO:0005634">
    <property type="term" value="C:nucleus"/>
    <property type="evidence" value="ECO:0007669"/>
    <property type="project" value="UniProtKB-SubCell"/>
</dbReference>
<evidence type="ECO:0000256" key="6">
    <source>
        <dbReference type="PROSITE-ProRule" id="PRU00089"/>
    </source>
</evidence>
<feature type="domain" description="Fork-head" evidence="7">
    <location>
        <begin position="116"/>
        <end position="223"/>
    </location>
</feature>
<dbReference type="EMBL" id="PIXR01001865">
    <property type="protein sequence ID" value="TBT99866.1"/>
    <property type="molecule type" value="Genomic_DNA"/>
</dbReference>
<evidence type="ECO:0000313" key="9">
    <source>
        <dbReference type="Proteomes" id="UP000293045"/>
    </source>
</evidence>
<evidence type="ECO:0000256" key="5">
    <source>
        <dbReference type="ARBA" id="ARBA00023242"/>
    </source>
</evidence>
<dbReference type="SUPFAM" id="SSF46785">
    <property type="entry name" value="Winged helix' DNA-binding domain"/>
    <property type="match status" value="1"/>
</dbReference>
<name>A0A4Q9KY12_9MICR</name>
<keyword evidence="2" id="KW-0805">Transcription regulation</keyword>
<dbReference type="PROSITE" id="PS50039">
    <property type="entry name" value="FORK_HEAD_3"/>
    <property type="match status" value="1"/>
</dbReference>
<dbReference type="SMART" id="SM00339">
    <property type="entry name" value="FH"/>
    <property type="match status" value="1"/>
</dbReference>
<dbReference type="GO" id="GO:0000981">
    <property type="term" value="F:DNA-binding transcription factor activity, RNA polymerase II-specific"/>
    <property type="evidence" value="ECO:0007669"/>
    <property type="project" value="TreeGrafter"/>
</dbReference>
<evidence type="ECO:0000256" key="2">
    <source>
        <dbReference type="ARBA" id="ARBA00023015"/>
    </source>
</evidence>